<dbReference type="GO" id="GO:0000492">
    <property type="term" value="P:box C/D snoRNP assembly"/>
    <property type="evidence" value="ECO:0007669"/>
    <property type="project" value="TreeGrafter"/>
</dbReference>
<reference evidence="10 11" key="1">
    <citation type="submission" date="2024-05" db="EMBL/GenBank/DDBJ databases">
        <authorList>
            <person name="Wallberg A."/>
        </authorList>
    </citation>
    <scope>NUCLEOTIDE SEQUENCE [LARGE SCALE GENOMIC DNA]</scope>
</reference>
<feature type="domain" description="HIT-type" evidence="9">
    <location>
        <begin position="16"/>
        <end position="50"/>
    </location>
</feature>
<dbReference type="InterPro" id="IPR051639">
    <property type="entry name" value="BCD1"/>
</dbReference>
<dbReference type="InterPro" id="IPR007529">
    <property type="entry name" value="Znf_HIT"/>
</dbReference>
<comment type="caution">
    <text evidence="10">The sequence shown here is derived from an EMBL/GenBank/DDBJ whole genome shotgun (WGS) entry which is preliminary data.</text>
</comment>
<evidence type="ECO:0000256" key="7">
    <source>
        <dbReference type="PROSITE-ProRule" id="PRU00453"/>
    </source>
</evidence>
<dbReference type="EMBL" id="CAXKWB010039234">
    <property type="protein sequence ID" value="CAL4152758.1"/>
    <property type="molecule type" value="Genomic_DNA"/>
</dbReference>
<feature type="region of interest" description="Disordered" evidence="8">
    <location>
        <begin position="289"/>
        <end position="327"/>
    </location>
</feature>
<keyword evidence="11" id="KW-1185">Reference proteome</keyword>
<dbReference type="Proteomes" id="UP001497623">
    <property type="component" value="Unassembled WGS sequence"/>
</dbReference>
<dbReference type="InterPro" id="IPR057721">
    <property type="entry name" value="BCD1_alpha/beta"/>
</dbReference>
<dbReference type="Pfam" id="PF04438">
    <property type="entry name" value="zf-HIT"/>
    <property type="match status" value="1"/>
</dbReference>
<sequence length="355" mass="41415">MELDKLFDTAGRLGTCSVCSEHTAKYSCPACDVKSCSLTCVQSHKKNKPCMGVRDRTVKVEKENMDNLMLLNDYRFLEEIDHKLEDGLRNPLRRHIAPKHINQRPDLPPHLYRLKCQAKNRGTILEYIPEHFSKHQENSTRYKYKEGKIRWHIKWIFHQANVTFVDESVDEDTAIVDILDKYMEPGGEMDQETAEKLCFYHSASFNRISVLLKNEMTHPNEAEFQEMFMSKSLKLNFFNKRIVEYPVFYVVLRDHIHSYLDYQATGHQDLFADPDLQQLKKMNQIKSTMMAKDNHQKHSLNSSSFNSNDNAQGYSNNNAQNNLSSSDRIRKKDGRLSFFDAYSDDSDNTTDTDME</sequence>
<evidence type="ECO:0000256" key="6">
    <source>
        <dbReference type="ARBA" id="ARBA00049654"/>
    </source>
</evidence>
<name>A0AAV2S3Z2_MEGNR</name>
<keyword evidence="2" id="KW-0479">Metal-binding</keyword>
<dbReference type="GO" id="GO:0000463">
    <property type="term" value="P:maturation of LSU-rRNA from tricistronic rRNA transcript (SSU-rRNA, 5.8S rRNA, LSU-rRNA)"/>
    <property type="evidence" value="ECO:0007669"/>
    <property type="project" value="TreeGrafter"/>
</dbReference>
<dbReference type="SUPFAM" id="SSF144232">
    <property type="entry name" value="HIT/MYND zinc finger-like"/>
    <property type="match status" value="1"/>
</dbReference>
<evidence type="ECO:0000256" key="3">
    <source>
        <dbReference type="ARBA" id="ARBA00022771"/>
    </source>
</evidence>
<evidence type="ECO:0000313" key="11">
    <source>
        <dbReference type="Proteomes" id="UP001497623"/>
    </source>
</evidence>
<keyword evidence="3 7" id="KW-0863">Zinc-finger</keyword>
<dbReference type="GO" id="GO:0008270">
    <property type="term" value="F:zinc ion binding"/>
    <property type="evidence" value="ECO:0007669"/>
    <property type="project" value="UniProtKB-UniRule"/>
</dbReference>
<evidence type="ECO:0000256" key="8">
    <source>
        <dbReference type="SAM" id="MobiDB-lite"/>
    </source>
</evidence>
<dbReference type="Pfam" id="PF25790">
    <property type="entry name" value="BCD1"/>
    <property type="match status" value="1"/>
</dbReference>
<evidence type="ECO:0000256" key="2">
    <source>
        <dbReference type="ARBA" id="ARBA00022723"/>
    </source>
</evidence>
<protein>
    <recommendedName>
        <fullName evidence="9">HIT-type domain-containing protein</fullName>
    </recommendedName>
</protein>
<evidence type="ECO:0000256" key="4">
    <source>
        <dbReference type="ARBA" id="ARBA00022833"/>
    </source>
</evidence>
<evidence type="ECO:0000313" key="10">
    <source>
        <dbReference type="EMBL" id="CAL4152758.1"/>
    </source>
</evidence>
<dbReference type="AlphaFoldDB" id="A0AAV2S3Z2"/>
<organism evidence="10 11">
    <name type="scientific">Meganyctiphanes norvegica</name>
    <name type="common">Northern krill</name>
    <name type="synonym">Thysanopoda norvegica</name>
    <dbReference type="NCBI Taxonomy" id="48144"/>
    <lineage>
        <taxon>Eukaryota</taxon>
        <taxon>Metazoa</taxon>
        <taxon>Ecdysozoa</taxon>
        <taxon>Arthropoda</taxon>
        <taxon>Crustacea</taxon>
        <taxon>Multicrustacea</taxon>
        <taxon>Malacostraca</taxon>
        <taxon>Eumalacostraca</taxon>
        <taxon>Eucarida</taxon>
        <taxon>Euphausiacea</taxon>
        <taxon>Euphausiidae</taxon>
        <taxon>Meganyctiphanes</taxon>
    </lineage>
</organism>
<keyword evidence="4" id="KW-0862">Zinc</keyword>
<proteinExistence type="inferred from homology"/>
<dbReference type="PANTHER" id="PTHR13483">
    <property type="entry name" value="BOX C_D SNORNA PROTEIN 1-RELATED"/>
    <property type="match status" value="1"/>
</dbReference>
<accession>A0AAV2S3Z2</accession>
<comment type="similarity">
    <text evidence="6">Belongs to the BCD1 family.</text>
</comment>
<evidence type="ECO:0000256" key="1">
    <source>
        <dbReference type="ARBA" id="ARBA00022553"/>
    </source>
</evidence>
<evidence type="ECO:0000256" key="5">
    <source>
        <dbReference type="ARBA" id="ARBA00049598"/>
    </source>
</evidence>
<keyword evidence="1" id="KW-0597">Phosphoprotein</keyword>
<evidence type="ECO:0000259" key="9">
    <source>
        <dbReference type="PROSITE" id="PS51083"/>
    </source>
</evidence>
<gene>
    <name evidence="10" type="ORF">MNOR_LOCUS31075</name>
</gene>
<dbReference type="CDD" id="cd23023">
    <property type="entry name" value="zf-HIT_BCD1"/>
    <property type="match status" value="1"/>
</dbReference>
<dbReference type="GO" id="GO:0005634">
    <property type="term" value="C:nucleus"/>
    <property type="evidence" value="ECO:0007669"/>
    <property type="project" value="TreeGrafter"/>
</dbReference>
<feature type="compositionally biased region" description="Low complexity" evidence="8">
    <location>
        <begin position="299"/>
        <end position="326"/>
    </location>
</feature>
<dbReference type="GO" id="GO:0048254">
    <property type="term" value="P:snoRNA localization"/>
    <property type="evidence" value="ECO:0007669"/>
    <property type="project" value="TreeGrafter"/>
</dbReference>
<dbReference type="PROSITE" id="PS51083">
    <property type="entry name" value="ZF_HIT"/>
    <property type="match status" value="1"/>
</dbReference>
<dbReference type="PANTHER" id="PTHR13483:SF3">
    <property type="entry name" value="BOX C_D SNORNA PROTEIN 1"/>
    <property type="match status" value="1"/>
</dbReference>
<dbReference type="GO" id="GO:0070761">
    <property type="term" value="C:pre-snoRNP complex"/>
    <property type="evidence" value="ECO:0007669"/>
    <property type="project" value="TreeGrafter"/>
</dbReference>
<comment type="function">
    <text evidence="5">Required for box C/D snoRNAs accumulation involved in snoRNA processing, snoRNA transport to the nucleolus and ribosome biogenesis.</text>
</comment>
<dbReference type="Gene3D" id="3.30.60.190">
    <property type="match status" value="1"/>
</dbReference>